<protein>
    <submittedName>
        <fullName evidence="1">Uncharacterized protein</fullName>
    </submittedName>
</protein>
<dbReference type="AlphaFoldDB" id="A0A9P5CBV1"/>
<reference evidence="1 2" key="1">
    <citation type="submission" date="2018-06" db="EMBL/GenBank/DDBJ databases">
        <title>Genome analysis of cellulolytic fungus Trichoderma lentiforme CFAM-422.</title>
        <authorList>
            <person name="Steindorff A.S."/>
            <person name="Formighieri E.F."/>
            <person name="Midorikawa G.E.O."/>
            <person name="Tamietti M.S."/>
            <person name="Ramos E.Z."/>
            <person name="Silva A.S."/>
            <person name="Bon E.P.S."/>
            <person name="Mendes T.D."/>
            <person name="Damaso M.C.T."/>
            <person name="Favaro L.C.L."/>
        </authorList>
    </citation>
    <scope>NUCLEOTIDE SEQUENCE [LARGE SCALE GENOMIC DNA]</scope>
    <source>
        <strain evidence="1 2">CFAM-422</strain>
    </source>
</reference>
<evidence type="ECO:0000313" key="1">
    <source>
        <dbReference type="EMBL" id="KAF3071911.1"/>
    </source>
</evidence>
<dbReference type="Proteomes" id="UP000801864">
    <property type="component" value="Unassembled WGS sequence"/>
</dbReference>
<proteinExistence type="predicted"/>
<gene>
    <name evidence="1" type="ORF">CFAM422_005857</name>
</gene>
<comment type="caution">
    <text evidence="1">The sequence shown here is derived from an EMBL/GenBank/DDBJ whole genome shotgun (WGS) entry which is preliminary data.</text>
</comment>
<dbReference type="EMBL" id="QLNT01000009">
    <property type="protein sequence ID" value="KAF3071911.1"/>
    <property type="molecule type" value="Genomic_DNA"/>
</dbReference>
<evidence type="ECO:0000313" key="2">
    <source>
        <dbReference type="Proteomes" id="UP000801864"/>
    </source>
</evidence>
<organism evidence="1 2">
    <name type="scientific">Trichoderma lentiforme</name>
    <dbReference type="NCBI Taxonomy" id="1567552"/>
    <lineage>
        <taxon>Eukaryota</taxon>
        <taxon>Fungi</taxon>
        <taxon>Dikarya</taxon>
        <taxon>Ascomycota</taxon>
        <taxon>Pezizomycotina</taxon>
        <taxon>Sordariomycetes</taxon>
        <taxon>Hypocreomycetidae</taxon>
        <taxon>Hypocreales</taxon>
        <taxon>Hypocreaceae</taxon>
        <taxon>Trichoderma</taxon>
    </lineage>
</organism>
<keyword evidence="2" id="KW-1185">Reference proteome</keyword>
<sequence>MYFQRSADAAEFTFAKGHSLGTLQVPRVKIITTQTIPNLDRPNYLLPLEHPDEQRSMQPRALMRRFTQLDKGVKAA</sequence>
<accession>A0A9P5CBV1</accession>
<name>A0A9P5CBV1_9HYPO</name>